<sequence length="62" mass="6608">MTDALIEQLTAGGLFDPRFLQPHAEIAAKLHARSVEALNAGDYQLAVTPARAAGTLTARFQT</sequence>
<gene>
    <name evidence="2" type="ORF">I7412_01175</name>
</gene>
<feature type="domain" description="Lantibiotic dehydratase N-terminal" evidence="1">
    <location>
        <begin position="2"/>
        <end position="60"/>
    </location>
</feature>
<dbReference type="AlphaFoldDB" id="A0A937R9W3"/>
<protein>
    <submittedName>
        <fullName evidence="2">Lantibiotic dehydratase</fullName>
    </submittedName>
</protein>
<evidence type="ECO:0000313" key="3">
    <source>
        <dbReference type="Proteomes" id="UP000604475"/>
    </source>
</evidence>
<organism evidence="2 3">
    <name type="scientific">Frankia nepalensis</name>
    <dbReference type="NCBI Taxonomy" id="1836974"/>
    <lineage>
        <taxon>Bacteria</taxon>
        <taxon>Bacillati</taxon>
        <taxon>Actinomycetota</taxon>
        <taxon>Actinomycetes</taxon>
        <taxon>Frankiales</taxon>
        <taxon>Frankiaceae</taxon>
        <taxon>Frankia</taxon>
    </lineage>
</organism>
<reference evidence="2" key="1">
    <citation type="submission" date="2020-12" db="EMBL/GenBank/DDBJ databases">
        <title>Genomic characterization of non-nitrogen-fixing Frankia strains.</title>
        <authorList>
            <person name="Carlos-Shanley C."/>
            <person name="Guerra T."/>
            <person name="Hahn D."/>
        </authorList>
    </citation>
    <scope>NUCLEOTIDE SEQUENCE</scope>
    <source>
        <strain evidence="2">CN6</strain>
    </source>
</reference>
<keyword evidence="3" id="KW-1185">Reference proteome</keyword>
<dbReference type="InterPro" id="IPR006827">
    <property type="entry name" value="Lant_deHydtase_N"/>
</dbReference>
<dbReference type="EMBL" id="JAEACQ010000068">
    <property type="protein sequence ID" value="MBL7625812.1"/>
    <property type="molecule type" value="Genomic_DNA"/>
</dbReference>
<dbReference type="Proteomes" id="UP000604475">
    <property type="component" value="Unassembled WGS sequence"/>
</dbReference>
<proteinExistence type="predicted"/>
<dbReference type="Pfam" id="PF04738">
    <property type="entry name" value="Lant_dehydr_N"/>
    <property type="match status" value="1"/>
</dbReference>
<comment type="caution">
    <text evidence="2">The sequence shown here is derived from an EMBL/GenBank/DDBJ whole genome shotgun (WGS) entry which is preliminary data.</text>
</comment>
<evidence type="ECO:0000259" key="1">
    <source>
        <dbReference type="Pfam" id="PF04738"/>
    </source>
</evidence>
<evidence type="ECO:0000313" key="2">
    <source>
        <dbReference type="EMBL" id="MBL7625812.1"/>
    </source>
</evidence>
<name>A0A937R9W3_9ACTN</name>
<accession>A0A937R9W3</accession>